<keyword evidence="1" id="KW-0812">Transmembrane</keyword>
<keyword evidence="1" id="KW-1133">Transmembrane helix</keyword>
<reference evidence="2 3" key="1">
    <citation type="journal article" date="2015" name="Genome Announc.">
        <title>Draft Genome Sequence of Burkholderia sp. Strain PML1(12), an Ectomycorrhizosphere-Inhabiting Bacterium with Effective Mineral-Weathering Ability.</title>
        <authorList>
            <person name="Uroz S."/>
            <person name="Oger P."/>
        </authorList>
    </citation>
    <scope>NUCLEOTIDE SEQUENCE [LARGE SCALE GENOMIC DNA]</scope>
    <source>
        <strain evidence="3">PML1(12)</strain>
    </source>
</reference>
<dbReference type="OrthoDB" id="9133307at2"/>
<protein>
    <submittedName>
        <fullName evidence="2">Uncharacterized protein</fullName>
    </submittedName>
</protein>
<dbReference type="PATRIC" id="fig|908627.4.peg.1096"/>
<proteinExistence type="predicted"/>
<organism evidence="2 3">
    <name type="scientific">Caballeronia mineralivorans PML1(12)</name>
    <dbReference type="NCBI Taxonomy" id="908627"/>
    <lineage>
        <taxon>Bacteria</taxon>
        <taxon>Pseudomonadati</taxon>
        <taxon>Pseudomonadota</taxon>
        <taxon>Betaproteobacteria</taxon>
        <taxon>Burkholderiales</taxon>
        <taxon>Burkholderiaceae</taxon>
        <taxon>Caballeronia</taxon>
    </lineage>
</organism>
<evidence type="ECO:0000313" key="2">
    <source>
        <dbReference type="EMBL" id="KLU27353.1"/>
    </source>
</evidence>
<dbReference type="AlphaFoldDB" id="A0A0J1G596"/>
<keyword evidence="1" id="KW-0472">Membrane</keyword>
<comment type="caution">
    <text evidence="2">The sequence shown here is derived from an EMBL/GenBank/DDBJ whole genome shotgun (WGS) entry which is preliminary data.</text>
</comment>
<dbReference type="Proteomes" id="UP000035963">
    <property type="component" value="Unassembled WGS sequence"/>
</dbReference>
<dbReference type="RefSeq" id="WP_047845482.1">
    <property type="nucleotide sequence ID" value="NZ_AEJF01000041.1"/>
</dbReference>
<feature type="transmembrane region" description="Helical" evidence="1">
    <location>
        <begin position="35"/>
        <end position="65"/>
    </location>
</feature>
<keyword evidence="3" id="KW-1185">Reference proteome</keyword>
<sequence length="73" mass="7797">MHALTFWKRAVKHNQQEHEATRSSVAGWQARRRTLLAVSLGGTVAAAIAITLGLPATGLAVYIAATLPFALFP</sequence>
<name>A0A0J1G596_9BURK</name>
<evidence type="ECO:0000256" key="1">
    <source>
        <dbReference type="SAM" id="Phobius"/>
    </source>
</evidence>
<gene>
    <name evidence="2" type="ORF">EOS_04960</name>
</gene>
<dbReference type="EMBL" id="AEJF01000041">
    <property type="protein sequence ID" value="KLU27353.1"/>
    <property type="molecule type" value="Genomic_DNA"/>
</dbReference>
<accession>A0A0J1G596</accession>
<evidence type="ECO:0000313" key="3">
    <source>
        <dbReference type="Proteomes" id="UP000035963"/>
    </source>
</evidence>